<dbReference type="GO" id="GO:0006508">
    <property type="term" value="P:proteolysis"/>
    <property type="evidence" value="ECO:0007669"/>
    <property type="project" value="InterPro"/>
</dbReference>
<proteinExistence type="inferred from homology"/>
<comment type="caution">
    <text evidence="5">The sequence shown here is derived from an EMBL/GenBank/DDBJ whole genome shotgun (WGS) entry which is preliminary data.</text>
</comment>
<dbReference type="VEuPathDB" id="FungiDB:H310_09761"/>
<comment type="similarity">
    <text evidence="1">Belongs to the peptidase C1 family.</text>
</comment>
<feature type="domain" description="Peptidase C1A papain C-terminal" evidence="4">
    <location>
        <begin position="134"/>
        <end position="346"/>
    </location>
</feature>
<dbReference type="SUPFAM" id="SSF54001">
    <property type="entry name" value="Cysteine proteinases"/>
    <property type="match status" value="1"/>
</dbReference>
<name>A0A3R6Z257_9STRA</name>
<dbReference type="EMBL" id="QUSY01000654">
    <property type="protein sequence ID" value="RHY28055.1"/>
    <property type="molecule type" value="Genomic_DNA"/>
</dbReference>
<evidence type="ECO:0000256" key="3">
    <source>
        <dbReference type="SAM" id="MobiDB-lite"/>
    </source>
</evidence>
<feature type="region of interest" description="Disordered" evidence="3">
    <location>
        <begin position="347"/>
        <end position="366"/>
    </location>
</feature>
<dbReference type="AlphaFoldDB" id="A0A3R6Z257"/>
<evidence type="ECO:0000256" key="1">
    <source>
        <dbReference type="ARBA" id="ARBA00008455"/>
    </source>
</evidence>
<dbReference type="Pfam" id="PF00112">
    <property type="entry name" value="Peptidase_C1"/>
    <property type="match status" value="1"/>
</dbReference>
<accession>A0A3R6Z257</accession>
<gene>
    <name evidence="5" type="ORF">DYB32_006301</name>
</gene>
<evidence type="ECO:0000313" key="6">
    <source>
        <dbReference type="Proteomes" id="UP000285060"/>
    </source>
</evidence>
<dbReference type="VEuPathDB" id="FungiDB:H310_13498"/>
<dbReference type="Proteomes" id="UP000285060">
    <property type="component" value="Unassembled WGS sequence"/>
</dbReference>
<dbReference type="SMART" id="SM00645">
    <property type="entry name" value="Pept_C1"/>
    <property type="match status" value="1"/>
</dbReference>
<dbReference type="InterPro" id="IPR000668">
    <property type="entry name" value="Peptidase_C1A_C"/>
</dbReference>
<dbReference type="InterPro" id="IPR000169">
    <property type="entry name" value="Pept_cys_AS"/>
</dbReference>
<dbReference type="Gene3D" id="3.90.70.10">
    <property type="entry name" value="Cysteine proteinases"/>
    <property type="match status" value="1"/>
</dbReference>
<organism evidence="5 6">
    <name type="scientific">Aphanomyces invadans</name>
    <dbReference type="NCBI Taxonomy" id="157072"/>
    <lineage>
        <taxon>Eukaryota</taxon>
        <taxon>Sar</taxon>
        <taxon>Stramenopiles</taxon>
        <taxon>Oomycota</taxon>
        <taxon>Saprolegniomycetes</taxon>
        <taxon>Saprolegniales</taxon>
        <taxon>Verrucalvaceae</taxon>
        <taxon>Aphanomyces</taxon>
    </lineage>
</organism>
<dbReference type="PANTHER" id="PTHR12411">
    <property type="entry name" value="CYSTEINE PROTEASE FAMILY C1-RELATED"/>
    <property type="match status" value="1"/>
</dbReference>
<protein>
    <recommendedName>
        <fullName evidence="4">Peptidase C1A papain C-terminal domain-containing protein</fullName>
    </recommendedName>
</protein>
<dbReference type="InterPro" id="IPR013128">
    <property type="entry name" value="Peptidase_C1A"/>
</dbReference>
<evidence type="ECO:0000313" key="5">
    <source>
        <dbReference type="EMBL" id="RHY28055.1"/>
    </source>
</evidence>
<dbReference type="GO" id="GO:0008234">
    <property type="term" value="F:cysteine-type peptidase activity"/>
    <property type="evidence" value="ECO:0007669"/>
    <property type="project" value="InterPro"/>
</dbReference>
<dbReference type="PROSITE" id="PS00139">
    <property type="entry name" value="THIOL_PROTEASE_CYS"/>
    <property type="match status" value="1"/>
</dbReference>
<dbReference type="PROSITE" id="PS00639">
    <property type="entry name" value="THIOL_PROTEASE_HIS"/>
    <property type="match status" value="1"/>
</dbReference>
<keyword evidence="6" id="KW-1185">Reference proteome</keyword>
<reference evidence="5 6" key="1">
    <citation type="submission" date="2018-08" db="EMBL/GenBank/DDBJ databases">
        <title>Aphanomyces genome sequencing and annotation.</title>
        <authorList>
            <person name="Minardi D."/>
            <person name="Oidtmann B."/>
            <person name="Van Der Giezen M."/>
            <person name="Studholme D.J."/>
        </authorList>
    </citation>
    <scope>NUCLEOTIDE SEQUENCE [LARGE SCALE GENOMIC DNA]</scope>
    <source>
        <strain evidence="5 6">NJM0002</strain>
    </source>
</reference>
<evidence type="ECO:0000256" key="2">
    <source>
        <dbReference type="ARBA" id="ARBA00023145"/>
    </source>
</evidence>
<dbReference type="CDD" id="cd02248">
    <property type="entry name" value="Peptidase_C1A"/>
    <property type="match status" value="1"/>
</dbReference>
<evidence type="ECO:0000259" key="4">
    <source>
        <dbReference type="SMART" id="SM00645"/>
    </source>
</evidence>
<dbReference type="InterPro" id="IPR038765">
    <property type="entry name" value="Papain-like_cys_pep_sf"/>
</dbReference>
<dbReference type="InterPro" id="IPR025660">
    <property type="entry name" value="Pept_his_AS"/>
</dbReference>
<dbReference type="PRINTS" id="PR00705">
    <property type="entry name" value="PAPAIN"/>
</dbReference>
<keyword evidence="2" id="KW-0865">Zymogen</keyword>
<sequence>MKLFGAILIATAAATKQSVSTLSADERSVLRAELSKWRKEFGPAAEMQGLMPRATESLSPLEAENDALQRFYDNKLAIEEARRNNPAATFDNNHPFALMTPAEFKKFVEGVHLEESRSAFRSVPEADLNVSSVKAASVDWTNGNCVNPVRDQGQCGSCWAFSAVGAAEPAHCIVTGQLLDLSEQQVTSCSTESGSAGCNGGWPYAAMTYVSTTGLCLERDYPYTSGSTSVTGSCKSDLCTKEQLSIGETVRVKGEAALDAVLNTQPPSVLVEAGNSVWMNYRSGVVDYCPGSYSDHAVVAVGYDEGSYKLRNSWGADWGDAGYIRVRRGVSGKGMCNVAEDVVFPKIEGSTPTKTPSPTTKPTPTTPQPDVCADCTGCFYTLRNECLTAEYDKEYCDENSDKFGMVWCGDSPTPKPTPTTPQPDVCADCIGCFYPDANKCLTAEYTKDACDFYSAQFGTVWCGNSPTPTPKPTLSLGCGACDVCYDPAADQCFESSISKNDCQASASTKGYLWCGN</sequence>
<dbReference type="InterPro" id="IPR039417">
    <property type="entry name" value="Peptidase_C1A_papain-like"/>
</dbReference>